<reference evidence="3" key="1">
    <citation type="submission" date="2017-01" db="EMBL/GenBank/DDBJ databases">
        <authorList>
            <person name="Wang Y."/>
            <person name="White M."/>
            <person name="Kvist S."/>
            <person name="Moncalvo J.-M."/>
        </authorList>
    </citation>
    <scope>NUCLEOTIDE SEQUENCE [LARGE SCALE GENOMIC DNA]</scope>
    <source>
        <strain evidence="3">ID-206-W2</strain>
    </source>
</reference>
<organism evidence="2 3">
    <name type="scientific">Smittium culicis</name>
    <dbReference type="NCBI Taxonomy" id="133412"/>
    <lineage>
        <taxon>Eukaryota</taxon>
        <taxon>Fungi</taxon>
        <taxon>Fungi incertae sedis</taxon>
        <taxon>Zoopagomycota</taxon>
        <taxon>Kickxellomycotina</taxon>
        <taxon>Harpellomycetes</taxon>
        <taxon>Harpellales</taxon>
        <taxon>Legeriomycetaceae</taxon>
        <taxon>Smittium</taxon>
    </lineage>
</organism>
<dbReference type="AlphaFoldDB" id="A0A1R1YLS0"/>
<dbReference type="Pfam" id="PF17919">
    <property type="entry name" value="RT_RNaseH_2"/>
    <property type="match status" value="1"/>
</dbReference>
<accession>A0A1R1YLS0</accession>
<evidence type="ECO:0000313" key="3">
    <source>
        <dbReference type="Proteomes" id="UP000187429"/>
    </source>
</evidence>
<dbReference type="SUPFAM" id="SSF56672">
    <property type="entry name" value="DNA/RNA polymerases"/>
    <property type="match status" value="1"/>
</dbReference>
<dbReference type="InterPro" id="IPR041577">
    <property type="entry name" value="RT_RNaseH_2"/>
</dbReference>
<evidence type="ECO:0000259" key="1">
    <source>
        <dbReference type="Pfam" id="PF17919"/>
    </source>
</evidence>
<proteinExistence type="predicted"/>
<gene>
    <name evidence="2" type="ORF">AYI69_g2686</name>
</gene>
<dbReference type="InterPro" id="IPR043502">
    <property type="entry name" value="DNA/RNA_pol_sf"/>
</dbReference>
<comment type="caution">
    <text evidence="2">The sequence shown here is derived from an EMBL/GenBank/DDBJ whole genome shotgun (WGS) entry which is preliminary data.</text>
</comment>
<dbReference type="OrthoDB" id="422540at2759"/>
<evidence type="ECO:0000313" key="2">
    <source>
        <dbReference type="EMBL" id="OMJ27861.1"/>
    </source>
</evidence>
<keyword evidence="3" id="KW-1185">Reference proteome</keyword>
<feature type="domain" description="Reverse transcriptase/retrotransposon-derived protein RNase H-like" evidence="1">
    <location>
        <begin position="2"/>
        <end position="53"/>
    </location>
</feature>
<dbReference type="Proteomes" id="UP000187429">
    <property type="component" value="Unassembled WGS sequence"/>
</dbReference>
<protein>
    <recommendedName>
        <fullName evidence="1">Reverse transcriptase/retrotransposon-derived protein RNase H-like domain-containing protein</fullName>
    </recommendedName>
</protein>
<name>A0A1R1YLS0_9FUNG</name>
<dbReference type="EMBL" id="LSSM01000798">
    <property type="protein sequence ID" value="OMJ27861.1"/>
    <property type="molecule type" value="Genomic_DNA"/>
</dbReference>
<sequence length="122" mass="13601">MLMEPPVFMSPDSDKTFVLSTDASSIAIGAVLEQYDKKKDLLPVAYYSRKLAGKDNPVADYLSRPTFVGYLEDIEKPVLGFEEIYDYISSGKLSPHSKISGLFDRWTTDFLGPFPTSKSGYS</sequence>